<dbReference type="Gene3D" id="1.10.530.10">
    <property type="match status" value="1"/>
</dbReference>
<dbReference type="InterPro" id="IPR023346">
    <property type="entry name" value="Lysozyme-like_dom_sf"/>
</dbReference>
<dbReference type="GO" id="GO:0000270">
    <property type="term" value="P:peptidoglycan metabolic process"/>
    <property type="evidence" value="ECO:0007669"/>
    <property type="project" value="InterPro"/>
</dbReference>
<dbReference type="PROSITE" id="PS00922">
    <property type="entry name" value="TRANSGLYCOSYLASE"/>
    <property type="match status" value="1"/>
</dbReference>
<evidence type="ECO:0000259" key="2">
    <source>
        <dbReference type="Pfam" id="PF01464"/>
    </source>
</evidence>
<dbReference type="InterPro" id="IPR000189">
    <property type="entry name" value="Transglyc_AS"/>
</dbReference>
<keyword evidence="4" id="KW-1185">Reference proteome</keyword>
<dbReference type="Pfam" id="PF01464">
    <property type="entry name" value="SLT"/>
    <property type="match status" value="1"/>
</dbReference>
<organism evidence="3 4">
    <name type="scientific">Gracilibacillus kekensis</name>
    <dbReference type="NCBI Taxonomy" id="1027249"/>
    <lineage>
        <taxon>Bacteria</taxon>
        <taxon>Bacillati</taxon>
        <taxon>Bacillota</taxon>
        <taxon>Bacilli</taxon>
        <taxon>Bacillales</taxon>
        <taxon>Bacillaceae</taxon>
        <taxon>Gracilibacillus</taxon>
    </lineage>
</organism>
<protein>
    <submittedName>
        <fullName evidence="3">Transglycosylase SLT domain-containing protein</fullName>
    </submittedName>
</protein>
<dbReference type="InterPro" id="IPR008258">
    <property type="entry name" value="Transglycosylase_SLT_dom_1"/>
</dbReference>
<dbReference type="SUPFAM" id="SSF53955">
    <property type="entry name" value="Lysozyme-like"/>
    <property type="match status" value="1"/>
</dbReference>
<dbReference type="Proteomes" id="UP000184184">
    <property type="component" value="Unassembled WGS sequence"/>
</dbReference>
<dbReference type="RefSeq" id="WP_073201438.1">
    <property type="nucleotide sequence ID" value="NZ_FRCZ01000003.1"/>
</dbReference>
<gene>
    <name evidence="3" type="ORF">SAMN05216179_1711</name>
</gene>
<dbReference type="AlphaFoldDB" id="A0A1M7NRL9"/>
<dbReference type="PANTHER" id="PTHR37423">
    <property type="entry name" value="SOLUBLE LYTIC MUREIN TRANSGLYCOSYLASE-RELATED"/>
    <property type="match status" value="1"/>
</dbReference>
<dbReference type="STRING" id="1027249.SAMN05216179_1711"/>
<accession>A0A1M7NRL9</accession>
<proteinExistence type="inferred from homology"/>
<feature type="domain" description="Transglycosylase SLT" evidence="2">
    <location>
        <begin position="93"/>
        <end position="200"/>
    </location>
</feature>
<evidence type="ECO:0000313" key="4">
    <source>
        <dbReference type="Proteomes" id="UP000184184"/>
    </source>
</evidence>
<evidence type="ECO:0000313" key="3">
    <source>
        <dbReference type="EMBL" id="SHN06531.1"/>
    </source>
</evidence>
<dbReference type="CDD" id="cd00254">
    <property type="entry name" value="LT-like"/>
    <property type="match status" value="1"/>
</dbReference>
<evidence type="ECO:0000256" key="1">
    <source>
        <dbReference type="ARBA" id="ARBA00007734"/>
    </source>
</evidence>
<dbReference type="GO" id="GO:0016020">
    <property type="term" value="C:membrane"/>
    <property type="evidence" value="ECO:0007669"/>
    <property type="project" value="InterPro"/>
</dbReference>
<dbReference type="EMBL" id="FRCZ01000003">
    <property type="protein sequence ID" value="SHN06531.1"/>
    <property type="molecule type" value="Genomic_DNA"/>
</dbReference>
<name>A0A1M7NRL9_9BACI</name>
<comment type="similarity">
    <text evidence="1">Belongs to the transglycosylase Slt family.</text>
</comment>
<dbReference type="GO" id="GO:0008933">
    <property type="term" value="F:peptidoglycan lytic transglycosylase activity"/>
    <property type="evidence" value="ECO:0007669"/>
    <property type="project" value="InterPro"/>
</dbReference>
<sequence length="211" mass="22768">MNVQSMYHLMQMQAMSTLTGSENSSTGQSDFSQLFQQLIGDNTPQSNPYTNQIPAAAFLNSPDLVQSIRSQLGSGSLDSISAISTHDGDVTSIIQQAANRFNVDEKLINAVIETESNYNPNAVSHAGAQGLMQLMPNTAQGLGVQNPFDPLENVLGGTKYLQQMLDRYDGNKSLALAAYNAGPGNVDKYNGIPPFKETQSYVQKVLGKYLA</sequence>
<dbReference type="PANTHER" id="PTHR37423:SF2">
    <property type="entry name" value="MEMBRANE-BOUND LYTIC MUREIN TRANSGLYCOSYLASE C"/>
    <property type="match status" value="1"/>
</dbReference>
<reference evidence="3 4" key="1">
    <citation type="submission" date="2016-11" db="EMBL/GenBank/DDBJ databases">
        <authorList>
            <person name="Jaros S."/>
            <person name="Januszkiewicz K."/>
            <person name="Wedrychowicz H."/>
        </authorList>
    </citation>
    <scope>NUCLEOTIDE SEQUENCE [LARGE SCALE GENOMIC DNA]</scope>
    <source>
        <strain evidence="3 4">CGMCC 1.10681</strain>
    </source>
</reference>